<protein>
    <submittedName>
        <fullName evidence="1">Uncharacterized protein</fullName>
    </submittedName>
</protein>
<dbReference type="Proteomes" id="UP000275078">
    <property type="component" value="Unassembled WGS sequence"/>
</dbReference>
<dbReference type="AlphaFoldDB" id="A0A3N4IGX4"/>
<dbReference type="InterPro" id="IPR027417">
    <property type="entry name" value="P-loop_NTPase"/>
</dbReference>
<gene>
    <name evidence="1" type="ORF">BJ508DRAFT_322832</name>
</gene>
<dbReference type="STRING" id="1160509.A0A3N4IGX4"/>
<dbReference type="EMBL" id="ML119654">
    <property type="protein sequence ID" value="RPA85393.1"/>
    <property type="molecule type" value="Genomic_DNA"/>
</dbReference>
<sequence>MTSISKIDIKLTYLLEWEPTSPRTVVFSNTAASSIKVGDLFFKITDFHGLSSPQFRAYKVHLRANREFVYEDPSCGLNAAKKQIENKEPLSTLDELEELQEDDYSVITVFVRVLQILYPLPTNVVPRDDTVSAMVDRLDKVGVLLCHGPIACGKSSLAKLFYNLIVEEYDNRCVYLQWEKRGSRSRKDLTWDQYLCKDQPDLNPENLMTSPVVFIIDEAHLAYEDECDFWFHVKQQKLSGQRGPKFLLMCSYGTLEEWEPYHRIPLFDYFCADGVSRLSIALTTVELEISCIRMGIAVEPRVVQYLHLLTGGHSGLSMVLLRGLPKTEGRVLTLEEAQEVWDNPQTVLELMQKDPRICQSLPKANFGSIEYQSLIDTIIDAGSFTDAGQTTGGLQEAHRRGYIYADYHEICTGYTQYIFPTEIHRRAADMILRGHSNNNELLAYASPKELCASAIVNELSLMSLRRHDRMLALDDPSLSKYKYGYGEEGFQYSHELYFALFREIRYSSTIKSAFSAFSKCRDEFFIPEMGWKIRVLYHGSSPNSETLDFRIENQKPIKEEEEEEQNSYVVIDFRRSMPKEGHGNPNRIFVIIDEFSTTLDMYDHNLKLLAHKE</sequence>
<dbReference type="SUPFAM" id="SSF52540">
    <property type="entry name" value="P-loop containing nucleoside triphosphate hydrolases"/>
    <property type="match status" value="1"/>
</dbReference>
<name>A0A3N4IGX4_ASCIM</name>
<evidence type="ECO:0000313" key="1">
    <source>
        <dbReference type="EMBL" id="RPA85393.1"/>
    </source>
</evidence>
<keyword evidence="2" id="KW-1185">Reference proteome</keyword>
<reference evidence="1 2" key="1">
    <citation type="journal article" date="2018" name="Nat. Ecol. Evol.">
        <title>Pezizomycetes genomes reveal the molecular basis of ectomycorrhizal truffle lifestyle.</title>
        <authorList>
            <person name="Murat C."/>
            <person name="Payen T."/>
            <person name="Noel B."/>
            <person name="Kuo A."/>
            <person name="Morin E."/>
            <person name="Chen J."/>
            <person name="Kohler A."/>
            <person name="Krizsan K."/>
            <person name="Balestrini R."/>
            <person name="Da Silva C."/>
            <person name="Montanini B."/>
            <person name="Hainaut M."/>
            <person name="Levati E."/>
            <person name="Barry K.W."/>
            <person name="Belfiori B."/>
            <person name="Cichocki N."/>
            <person name="Clum A."/>
            <person name="Dockter R.B."/>
            <person name="Fauchery L."/>
            <person name="Guy J."/>
            <person name="Iotti M."/>
            <person name="Le Tacon F."/>
            <person name="Lindquist E.A."/>
            <person name="Lipzen A."/>
            <person name="Malagnac F."/>
            <person name="Mello A."/>
            <person name="Molinier V."/>
            <person name="Miyauchi S."/>
            <person name="Poulain J."/>
            <person name="Riccioni C."/>
            <person name="Rubini A."/>
            <person name="Sitrit Y."/>
            <person name="Splivallo R."/>
            <person name="Traeger S."/>
            <person name="Wang M."/>
            <person name="Zifcakova L."/>
            <person name="Wipf D."/>
            <person name="Zambonelli A."/>
            <person name="Paolocci F."/>
            <person name="Nowrousian M."/>
            <person name="Ottonello S."/>
            <person name="Baldrian P."/>
            <person name="Spatafora J.W."/>
            <person name="Henrissat B."/>
            <person name="Nagy L.G."/>
            <person name="Aury J.M."/>
            <person name="Wincker P."/>
            <person name="Grigoriev I.V."/>
            <person name="Bonfante P."/>
            <person name="Martin F.M."/>
        </authorList>
    </citation>
    <scope>NUCLEOTIDE SEQUENCE [LARGE SCALE GENOMIC DNA]</scope>
    <source>
        <strain evidence="1 2">RN42</strain>
    </source>
</reference>
<evidence type="ECO:0000313" key="2">
    <source>
        <dbReference type="Proteomes" id="UP000275078"/>
    </source>
</evidence>
<proteinExistence type="predicted"/>
<organism evidence="1 2">
    <name type="scientific">Ascobolus immersus RN42</name>
    <dbReference type="NCBI Taxonomy" id="1160509"/>
    <lineage>
        <taxon>Eukaryota</taxon>
        <taxon>Fungi</taxon>
        <taxon>Dikarya</taxon>
        <taxon>Ascomycota</taxon>
        <taxon>Pezizomycotina</taxon>
        <taxon>Pezizomycetes</taxon>
        <taxon>Pezizales</taxon>
        <taxon>Ascobolaceae</taxon>
        <taxon>Ascobolus</taxon>
    </lineage>
</organism>
<accession>A0A3N4IGX4</accession>